<evidence type="ECO:0000256" key="1">
    <source>
        <dbReference type="SAM" id="SignalP"/>
    </source>
</evidence>
<comment type="caution">
    <text evidence="3">The sequence shown here is derived from an EMBL/GenBank/DDBJ whole genome shotgun (WGS) entry which is preliminary data.</text>
</comment>
<dbReference type="InterPro" id="IPR052557">
    <property type="entry name" value="CAP/Cytokinesis_protein"/>
</dbReference>
<feature type="domain" description="Transglutaminase-like" evidence="2">
    <location>
        <begin position="91"/>
        <end position="154"/>
    </location>
</feature>
<keyword evidence="1" id="KW-0732">Signal</keyword>
<reference evidence="3 4" key="1">
    <citation type="submission" date="2022-10" db="EMBL/GenBank/DDBJ databases">
        <title>Chitinophaga nivalis PC15 sp. nov., isolated from Pyeongchang county, South Korea.</title>
        <authorList>
            <person name="Trinh H.N."/>
        </authorList>
    </citation>
    <scope>NUCLEOTIDE SEQUENCE [LARGE SCALE GENOMIC DNA]</scope>
    <source>
        <strain evidence="3 4">PC14</strain>
    </source>
</reference>
<dbReference type="InterPro" id="IPR002931">
    <property type="entry name" value="Transglutaminase-like"/>
</dbReference>
<dbReference type="Proteomes" id="UP001207742">
    <property type="component" value="Unassembled WGS sequence"/>
</dbReference>
<keyword evidence="4" id="KW-1185">Reference proteome</keyword>
<proteinExistence type="predicted"/>
<dbReference type="Gene3D" id="3.10.620.30">
    <property type="match status" value="1"/>
</dbReference>
<dbReference type="PANTHER" id="PTHR46333:SF2">
    <property type="entry name" value="CYTOKINESIS PROTEIN 3"/>
    <property type="match status" value="1"/>
</dbReference>
<dbReference type="Pfam" id="PF01841">
    <property type="entry name" value="Transglut_core"/>
    <property type="match status" value="1"/>
</dbReference>
<organism evidence="3 4">
    <name type="scientific">Chitinophaga nivalis</name>
    <dbReference type="NCBI Taxonomy" id="2991709"/>
    <lineage>
        <taxon>Bacteria</taxon>
        <taxon>Pseudomonadati</taxon>
        <taxon>Bacteroidota</taxon>
        <taxon>Chitinophagia</taxon>
        <taxon>Chitinophagales</taxon>
        <taxon>Chitinophagaceae</taxon>
        <taxon>Chitinophaga</taxon>
    </lineage>
</organism>
<dbReference type="RefSeq" id="WP_264727200.1">
    <property type="nucleotide sequence ID" value="NZ_JAPDNR010000001.1"/>
</dbReference>
<accession>A0ABT3IF99</accession>
<dbReference type="EMBL" id="JAPDNS010000001">
    <property type="protein sequence ID" value="MCW3482630.1"/>
    <property type="molecule type" value="Genomic_DNA"/>
</dbReference>
<dbReference type="SUPFAM" id="SSF54001">
    <property type="entry name" value="Cysteine proteinases"/>
    <property type="match status" value="1"/>
</dbReference>
<evidence type="ECO:0000259" key="2">
    <source>
        <dbReference type="SMART" id="SM00460"/>
    </source>
</evidence>
<evidence type="ECO:0000313" key="3">
    <source>
        <dbReference type="EMBL" id="MCW3482630.1"/>
    </source>
</evidence>
<dbReference type="PANTHER" id="PTHR46333">
    <property type="entry name" value="CYTOKINESIS PROTEIN 3"/>
    <property type="match status" value="1"/>
</dbReference>
<gene>
    <name evidence="3" type="ORF">OL497_01910</name>
</gene>
<sequence>MKKSVIALLASLYLGLTATAQLKPAAIAATIPESVTGSPVTIARWLKTNTSNSTAFQQSLFNWMATRISYDAANMNRQPSYKDTAAAVQRTLQTRKGLAIDYAVLYALVCREGGINAFVVSGYGLQQNVLIPAGTHEWVVVKQEHQWTVTDPAWGAGVVENGRFIRRINWSWFRMAPQIAVKTHMPYDPLWQLLAFPLRHDETGSQAFATAAKGAVFAYNDTLAVWTKQSRLERLQGALARIRLYGGAVNPFIMNEMEWMEQAIRVQEANREIAARNSVVDRFSALTTTYAETVKRYNNYVAFKNRQFTPEVSDAQLKKMMEEMTGSLTTLEQQLGGMQDADATMQQQLEEMKGTLAAIGKQWKQEQLFVPQYLRTAPAERKNLFRYN</sequence>
<evidence type="ECO:0000313" key="4">
    <source>
        <dbReference type="Proteomes" id="UP001207742"/>
    </source>
</evidence>
<name>A0ABT3IF99_9BACT</name>
<dbReference type="InterPro" id="IPR038765">
    <property type="entry name" value="Papain-like_cys_pep_sf"/>
</dbReference>
<dbReference type="SMART" id="SM00460">
    <property type="entry name" value="TGc"/>
    <property type="match status" value="1"/>
</dbReference>
<protein>
    <recommendedName>
        <fullName evidence="2">Transglutaminase-like domain-containing protein</fullName>
    </recommendedName>
</protein>
<feature type="signal peptide" evidence="1">
    <location>
        <begin position="1"/>
        <end position="20"/>
    </location>
</feature>
<feature type="chain" id="PRO_5045170803" description="Transglutaminase-like domain-containing protein" evidence="1">
    <location>
        <begin position="21"/>
        <end position="388"/>
    </location>
</feature>